<dbReference type="Pfam" id="PF00098">
    <property type="entry name" value="zf-CCHC"/>
    <property type="match status" value="1"/>
</dbReference>
<organism evidence="20 21">
    <name type="scientific">Tenebrio molitor</name>
    <name type="common">Yellow mealworm beetle</name>
    <dbReference type="NCBI Taxonomy" id="7067"/>
    <lineage>
        <taxon>Eukaryota</taxon>
        <taxon>Metazoa</taxon>
        <taxon>Ecdysozoa</taxon>
        <taxon>Arthropoda</taxon>
        <taxon>Hexapoda</taxon>
        <taxon>Insecta</taxon>
        <taxon>Pterygota</taxon>
        <taxon>Neoptera</taxon>
        <taxon>Endopterygota</taxon>
        <taxon>Coleoptera</taxon>
        <taxon>Polyphaga</taxon>
        <taxon>Cucujiformia</taxon>
        <taxon>Tenebrionidae</taxon>
        <taxon>Tenebrio</taxon>
    </lineage>
</organism>
<dbReference type="InterPro" id="IPR012337">
    <property type="entry name" value="RNaseH-like_sf"/>
</dbReference>
<keyword evidence="13" id="KW-0239">DNA-directed DNA polymerase</keyword>
<dbReference type="InterPro" id="IPR057670">
    <property type="entry name" value="SH3_retrovirus"/>
</dbReference>
<keyword evidence="9" id="KW-0067">ATP-binding</keyword>
<dbReference type="GO" id="GO:0006508">
    <property type="term" value="P:proteolysis"/>
    <property type="evidence" value="ECO:0007669"/>
    <property type="project" value="UniProtKB-KW"/>
</dbReference>
<evidence type="ECO:0000256" key="8">
    <source>
        <dbReference type="ARBA" id="ARBA00022801"/>
    </source>
</evidence>
<keyword evidence="8" id="KW-0378">Hydrolase</keyword>
<evidence type="ECO:0000256" key="11">
    <source>
        <dbReference type="ARBA" id="ARBA00022908"/>
    </source>
</evidence>
<keyword evidence="11" id="KW-0229">DNA integration</keyword>
<dbReference type="GO" id="GO:0003964">
    <property type="term" value="F:RNA-directed DNA polymerase activity"/>
    <property type="evidence" value="ECO:0007669"/>
    <property type="project" value="UniProtKB-KW"/>
</dbReference>
<evidence type="ECO:0000256" key="13">
    <source>
        <dbReference type="ARBA" id="ARBA00022932"/>
    </source>
</evidence>
<evidence type="ECO:0000256" key="16">
    <source>
        <dbReference type="PROSITE-ProRule" id="PRU00047"/>
    </source>
</evidence>
<dbReference type="Proteomes" id="UP000719412">
    <property type="component" value="Unassembled WGS sequence"/>
</dbReference>
<evidence type="ECO:0000256" key="10">
    <source>
        <dbReference type="ARBA" id="ARBA00022842"/>
    </source>
</evidence>
<keyword evidence="15" id="KW-0233">DNA recombination</keyword>
<evidence type="ECO:0000259" key="19">
    <source>
        <dbReference type="PROSITE" id="PS50994"/>
    </source>
</evidence>
<dbReference type="GO" id="GO:0008270">
    <property type="term" value="F:zinc ion binding"/>
    <property type="evidence" value="ECO:0007669"/>
    <property type="project" value="UniProtKB-KW"/>
</dbReference>
<dbReference type="GO" id="GO:0008233">
    <property type="term" value="F:peptidase activity"/>
    <property type="evidence" value="ECO:0007669"/>
    <property type="project" value="UniProtKB-KW"/>
</dbReference>
<dbReference type="Pfam" id="PF22936">
    <property type="entry name" value="Pol_BBD"/>
    <property type="match status" value="1"/>
</dbReference>
<dbReference type="Pfam" id="PF25597">
    <property type="entry name" value="SH3_retrovirus"/>
    <property type="match status" value="1"/>
</dbReference>
<evidence type="ECO:0000256" key="12">
    <source>
        <dbReference type="ARBA" id="ARBA00022918"/>
    </source>
</evidence>
<evidence type="ECO:0000256" key="15">
    <source>
        <dbReference type="ARBA" id="ARBA00023172"/>
    </source>
</evidence>
<dbReference type="Pfam" id="PF13976">
    <property type="entry name" value="gag_pre-integrs"/>
    <property type="match status" value="1"/>
</dbReference>
<dbReference type="AlphaFoldDB" id="A0A8J6HEJ1"/>
<keyword evidence="3" id="KW-0645">Protease</keyword>
<evidence type="ECO:0000313" key="21">
    <source>
        <dbReference type="Proteomes" id="UP000719412"/>
    </source>
</evidence>
<evidence type="ECO:0000256" key="4">
    <source>
        <dbReference type="ARBA" id="ARBA00022722"/>
    </source>
</evidence>
<evidence type="ECO:0000256" key="14">
    <source>
        <dbReference type="ARBA" id="ARBA00023113"/>
    </source>
</evidence>
<reference evidence="20" key="1">
    <citation type="journal article" date="2020" name="J Insects Food Feed">
        <title>The yellow mealworm (Tenebrio molitor) genome: a resource for the emerging insects as food and feed industry.</title>
        <authorList>
            <person name="Eriksson T."/>
            <person name="Andere A."/>
            <person name="Kelstrup H."/>
            <person name="Emery V."/>
            <person name="Picard C."/>
        </authorList>
    </citation>
    <scope>NUCLEOTIDE SEQUENCE</scope>
    <source>
        <strain evidence="20">Stoneville</strain>
        <tissue evidence="20">Whole head</tissue>
    </source>
</reference>
<keyword evidence="16" id="KW-0862">Zinc</keyword>
<keyword evidence="13" id="KW-0548">Nucleotidyltransferase</keyword>
<dbReference type="Pfam" id="PF14223">
    <property type="entry name" value="Retrotran_gag_2"/>
    <property type="match status" value="1"/>
</dbReference>
<evidence type="ECO:0000256" key="1">
    <source>
        <dbReference type="ARBA" id="ARBA00002180"/>
    </source>
</evidence>
<keyword evidence="5" id="KW-0479">Metal-binding</keyword>
<evidence type="ECO:0000256" key="5">
    <source>
        <dbReference type="ARBA" id="ARBA00022723"/>
    </source>
</evidence>
<keyword evidence="2" id="KW-1188">Viral release from host cell</keyword>
<dbReference type="InterPro" id="IPR001878">
    <property type="entry name" value="Znf_CCHC"/>
</dbReference>
<proteinExistence type="predicted"/>
<dbReference type="GO" id="GO:0005524">
    <property type="term" value="F:ATP binding"/>
    <property type="evidence" value="ECO:0007669"/>
    <property type="project" value="UniProtKB-KW"/>
</dbReference>
<reference evidence="20" key="2">
    <citation type="submission" date="2021-08" db="EMBL/GenBank/DDBJ databases">
        <authorList>
            <person name="Eriksson T."/>
        </authorList>
    </citation>
    <scope>NUCLEOTIDE SEQUENCE</scope>
    <source>
        <strain evidence="20">Stoneville</strain>
        <tissue evidence="20">Whole head</tissue>
    </source>
</reference>
<keyword evidence="6" id="KW-0547">Nucleotide-binding</keyword>
<dbReference type="InterPro" id="IPR036875">
    <property type="entry name" value="Znf_CCHC_sf"/>
</dbReference>
<gene>
    <name evidence="20" type="ORF">GEV33_009491</name>
</gene>
<feature type="domain" description="Integrase catalytic" evidence="19">
    <location>
        <begin position="437"/>
        <end position="613"/>
    </location>
</feature>
<keyword evidence="12" id="KW-0695">RNA-directed DNA polymerase</keyword>
<evidence type="ECO:0000256" key="2">
    <source>
        <dbReference type="ARBA" id="ARBA00022612"/>
    </source>
</evidence>
<dbReference type="Pfam" id="PF00665">
    <property type="entry name" value="rve"/>
    <property type="match status" value="1"/>
</dbReference>
<dbReference type="GO" id="GO:0003887">
    <property type="term" value="F:DNA-directed DNA polymerase activity"/>
    <property type="evidence" value="ECO:0007669"/>
    <property type="project" value="UniProtKB-KW"/>
</dbReference>
<evidence type="ECO:0000256" key="6">
    <source>
        <dbReference type="ARBA" id="ARBA00022741"/>
    </source>
</evidence>
<dbReference type="Gene3D" id="3.30.420.10">
    <property type="entry name" value="Ribonuclease H-like superfamily/Ribonuclease H"/>
    <property type="match status" value="1"/>
</dbReference>
<dbReference type="InterPro" id="IPR001584">
    <property type="entry name" value="Integrase_cat-core"/>
</dbReference>
<dbReference type="InterPro" id="IPR025724">
    <property type="entry name" value="GAG-pre-integrase_dom"/>
</dbReference>
<dbReference type="InterPro" id="IPR039537">
    <property type="entry name" value="Retrotran_Ty1/copia-like"/>
</dbReference>
<evidence type="ECO:0000256" key="17">
    <source>
        <dbReference type="SAM" id="MobiDB-lite"/>
    </source>
</evidence>
<keyword evidence="14" id="KW-0917">Virion maturation</keyword>
<dbReference type="GO" id="GO:0006310">
    <property type="term" value="P:DNA recombination"/>
    <property type="evidence" value="ECO:0007669"/>
    <property type="project" value="UniProtKB-KW"/>
</dbReference>
<keyword evidence="7" id="KW-0255">Endonuclease</keyword>
<dbReference type="GO" id="GO:0015074">
    <property type="term" value="P:DNA integration"/>
    <property type="evidence" value="ECO:0007669"/>
    <property type="project" value="UniProtKB-KW"/>
</dbReference>
<dbReference type="InterPro" id="IPR054722">
    <property type="entry name" value="PolX-like_BBD"/>
</dbReference>
<dbReference type="PROSITE" id="PS50994">
    <property type="entry name" value="INTEGRASE"/>
    <property type="match status" value="1"/>
</dbReference>
<sequence>MSGNYSVNVPKLRGRENYDDWAFAVENFLILEGVDLSSEQALDEQNDRKARAKMIMTIDPSLYSLFDDSGFTRKISLLRNLISIRLETCDSMTSYITQLVETAQKLKGTGFEINDEWIGSLMLAGLPEKFSPMIMAIEHSGMKISADAIKTKLLDMGTDFEVKSEGAFIARNSHKRFGSNSKNYYHSKHHGGSNGGNETQSQPSVSTDVNKTAKIIRCYKCKQIGHYKNQCSAEKGKMNAFSAVFLSGEFSQNDWYVDSGASTHLVSNANMLTNVSYPPKTKEIIVANRRSIQVVCSGDLKITTAVGNEQHEVRVDNVLYVPNLTTNLLSVSRIIANGNRVIFNEQGCFIYNSQNVCIGEARLENEVYRLNIVKSQHVLAASVKTSSTIWHRRLGHINANDLCKMKNGAVEGVTFPDKNGQIDKSSCTVCCEGKQTRLPFPLSASKSQEVLELVHTDLCGPMENKSLGMARYFLIFVDDYSRMCFVYFLQSKHQTFKYFKEFKKLVENQKSKKIKNVRSDNGGEFCSTEMEDYLKRCGIVHQKTNGYTPEQNGVSERYNRSIVEKARCLLFDAHLPKSFWAEAVNTTVYMKNRSPAAGLDSNSTPYEMWTGRKPNVSHLRIFGSPVMVHIPKEKRRKWDKKAGKMYLVGYSDNIKGYRLYDPESRKIIVGRDVVVMENVSDNSTTATLVEDKEQPEPEEVSELDSTDVEDNVNDVTYIPSEMTSESEDSLNESSASIDTTAIAQLDTSNVPEKRVRRKPNYYGYTNMCVEEVTGEEISFTEAVTGPEKVEWQCAMREELKSFSDNDTWELVDRPKDGTVVKNRKKAWTLLKPFLQC</sequence>
<dbReference type="PROSITE" id="PS50158">
    <property type="entry name" value="ZF_CCHC"/>
    <property type="match status" value="1"/>
</dbReference>
<evidence type="ECO:0000256" key="3">
    <source>
        <dbReference type="ARBA" id="ARBA00022670"/>
    </source>
</evidence>
<feature type="domain" description="CCHC-type" evidence="18">
    <location>
        <begin position="217"/>
        <end position="231"/>
    </location>
</feature>
<evidence type="ECO:0000256" key="9">
    <source>
        <dbReference type="ARBA" id="ARBA00022840"/>
    </source>
</evidence>
<evidence type="ECO:0008006" key="22">
    <source>
        <dbReference type="Google" id="ProtNLM"/>
    </source>
</evidence>
<feature type="compositionally biased region" description="Polar residues" evidence="17">
    <location>
        <begin position="198"/>
        <end position="208"/>
    </location>
</feature>
<keyword evidence="13" id="KW-0808">Transferase</keyword>
<keyword evidence="16" id="KW-0863">Zinc-finger</keyword>
<dbReference type="InterPro" id="IPR036397">
    <property type="entry name" value="RNaseH_sf"/>
</dbReference>
<dbReference type="SUPFAM" id="SSF57756">
    <property type="entry name" value="Retrovirus zinc finger-like domains"/>
    <property type="match status" value="1"/>
</dbReference>
<name>A0A8J6HEJ1_TENMO</name>
<dbReference type="EMBL" id="JABDTM020025414">
    <property type="protein sequence ID" value="KAH0813299.1"/>
    <property type="molecule type" value="Genomic_DNA"/>
</dbReference>
<protein>
    <recommendedName>
        <fullName evidence="22">Retrovirus-related Pol polyprotein from transposon TNT 1-94</fullName>
    </recommendedName>
</protein>
<dbReference type="PANTHER" id="PTHR42648:SF11">
    <property type="entry name" value="TRANSPOSON TY4-P GAG-POL POLYPROTEIN"/>
    <property type="match status" value="1"/>
</dbReference>
<dbReference type="GO" id="GO:0004519">
    <property type="term" value="F:endonuclease activity"/>
    <property type="evidence" value="ECO:0007669"/>
    <property type="project" value="UniProtKB-KW"/>
</dbReference>
<comment type="function">
    <text evidence="1">The aspartyl protease (PR) mediates the proteolytic cleavages of the Gag and Gag-Pol polyproteins after assembly of the VLP.</text>
</comment>
<dbReference type="GO" id="GO:0003676">
    <property type="term" value="F:nucleic acid binding"/>
    <property type="evidence" value="ECO:0007669"/>
    <property type="project" value="InterPro"/>
</dbReference>
<evidence type="ECO:0000256" key="7">
    <source>
        <dbReference type="ARBA" id="ARBA00022759"/>
    </source>
</evidence>
<evidence type="ECO:0000259" key="18">
    <source>
        <dbReference type="PROSITE" id="PS50158"/>
    </source>
</evidence>
<dbReference type="PANTHER" id="PTHR42648">
    <property type="entry name" value="TRANSPOSASE, PUTATIVE-RELATED"/>
    <property type="match status" value="1"/>
</dbReference>
<evidence type="ECO:0000313" key="20">
    <source>
        <dbReference type="EMBL" id="KAH0813299.1"/>
    </source>
</evidence>
<comment type="caution">
    <text evidence="20">The sequence shown here is derived from an EMBL/GenBank/DDBJ whole genome shotgun (WGS) entry which is preliminary data.</text>
</comment>
<dbReference type="SMART" id="SM00343">
    <property type="entry name" value="ZnF_C2HC"/>
    <property type="match status" value="1"/>
</dbReference>
<dbReference type="SUPFAM" id="SSF53098">
    <property type="entry name" value="Ribonuclease H-like"/>
    <property type="match status" value="1"/>
</dbReference>
<feature type="region of interest" description="Disordered" evidence="17">
    <location>
        <begin position="179"/>
        <end position="208"/>
    </location>
</feature>
<accession>A0A8J6HEJ1</accession>
<keyword evidence="10" id="KW-0460">Magnesium</keyword>
<keyword evidence="21" id="KW-1185">Reference proteome</keyword>
<keyword evidence="4" id="KW-0540">Nuclease</keyword>